<evidence type="ECO:0000256" key="2">
    <source>
        <dbReference type="ARBA" id="ARBA00022692"/>
    </source>
</evidence>
<dbReference type="eggNOG" id="COG2149">
    <property type="taxonomic scope" value="Bacteria"/>
</dbReference>
<dbReference type="RefSeq" id="WP_016457972.1">
    <property type="nucleotide sequence ID" value="NZ_KE150446.1"/>
</dbReference>
<accession>S2ZH27</accession>
<protein>
    <recommendedName>
        <fullName evidence="6">DUF202 domain-containing protein</fullName>
    </recommendedName>
</protein>
<dbReference type="AlphaFoldDB" id="S2ZH27"/>
<feature type="transmembrane region" description="Helical" evidence="5">
    <location>
        <begin position="84"/>
        <end position="107"/>
    </location>
</feature>
<comment type="caution">
    <text evidence="7">The sequence shown here is derived from an EMBL/GenBank/DDBJ whole genome shotgun (WGS) entry which is preliminary data.</text>
</comment>
<dbReference type="Pfam" id="PF02656">
    <property type="entry name" value="DUF202"/>
    <property type="match status" value="1"/>
</dbReference>
<dbReference type="Proteomes" id="UP000014408">
    <property type="component" value="Unassembled WGS sequence"/>
</dbReference>
<organism evidence="7 8">
    <name type="scientific">Corynebacterium pyruviciproducens ATCC BAA-1742</name>
    <dbReference type="NCBI Taxonomy" id="1125779"/>
    <lineage>
        <taxon>Bacteria</taxon>
        <taxon>Bacillati</taxon>
        <taxon>Actinomycetota</taxon>
        <taxon>Actinomycetes</taxon>
        <taxon>Mycobacteriales</taxon>
        <taxon>Corynebacteriaceae</taxon>
        <taxon>Corynebacterium</taxon>
    </lineage>
</organism>
<evidence type="ECO:0000313" key="8">
    <source>
        <dbReference type="Proteomes" id="UP000014408"/>
    </source>
</evidence>
<proteinExistence type="predicted"/>
<dbReference type="STRING" id="1125779.HMPREF1219_01210"/>
<comment type="subcellular location">
    <subcellularLocation>
        <location evidence="1">Endomembrane system</location>
        <topology evidence="1">Multi-pass membrane protein</topology>
    </subcellularLocation>
</comment>
<evidence type="ECO:0000313" key="7">
    <source>
        <dbReference type="EMBL" id="EPD69342.1"/>
    </source>
</evidence>
<dbReference type="EMBL" id="ATBY01000013">
    <property type="protein sequence ID" value="EPD69342.1"/>
    <property type="molecule type" value="Genomic_DNA"/>
</dbReference>
<keyword evidence="8" id="KW-1185">Reference proteome</keyword>
<feature type="domain" description="DUF202" evidence="6">
    <location>
        <begin position="9"/>
        <end position="69"/>
    </location>
</feature>
<dbReference type="InterPro" id="IPR003807">
    <property type="entry name" value="DUF202"/>
</dbReference>
<keyword evidence="4 5" id="KW-0472">Membrane</keyword>
<evidence type="ECO:0000259" key="6">
    <source>
        <dbReference type="Pfam" id="PF02656"/>
    </source>
</evidence>
<name>S2ZH27_9CORY</name>
<evidence type="ECO:0000256" key="1">
    <source>
        <dbReference type="ARBA" id="ARBA00004127"/>
    </source>
</evidence>
<dbReference type="GO" id="GO:0012505">
    <property type="term" value="C:endomembrane system"/>
    <property type="evidence" value="ECO:0007669"/>
    <property type="project" value="UniProtKB-SubCell"/>
</dbReference>
<keyword evidence="2 5" id="KW-0812">Transmembrane</keyword>
<sequence length="111" mass="11847">MTPLPTHDDPGLQPERTTLSWSRTVLATCVCSATQIKFVDAYGPVVFIAVALLLTAAATILITHRSRYAHGVEAIREEEAGPNVWGVFGLAGLLVCFGAVTIAMIFFNASV</sequence>
<reference evidence="7 8" key="1">
    <citation type="submission" date="2013-05" db="EMBL/GenBank/DDBJ databases">
        <title>The Genome Sequence of Corynebacterium pyruviciproducens 1773O (ATCC BAA-1742).</title>
        <authorList>
            <consortium name="The Broad Institute Genomics Platform"/>
            <person name="Earl A."/>
            <person name="Ward D."/>
            <person name="Feldgarden M."/>
            <person name="Gevers D."/>
            <person name="Tong J."/>
            <person name="Walker B."/>
            <person name="Young S."/>
            <person name="Zeng Q."/>
            <person name="Gargeya S."/>
            <person name="Fitzgerald M."/>
            <person name="Haas B."/>
            <person name="Abouelleil A."/>
            <person name="Allen A.W."/>
            <person name="Alvarado L."/>
            <person name="Arachchi H.M."/>
            <person name="Berlin A.M."/>
            <person name="Chapman S.B."/>
            <person name="Gainer-Dewar J."/>
            <person name="Goldberg J."/>
            <person name="Griggs A."/>
            <person name="Gujja S."/>
            <person name="Hansen M."/>
            <person name="Howarth C."/>
            <person name="Imamovic A."/>
            <person name="Ireland A."/>
            <person name="Larimer J."/>
            <person name="McCowan C."/>
            <person name="Murphy C."/>
            <person name="Pearson M."/>
            <person name="Poon T.W."/>
            <person name="Priest M."/>
            <person name="Roberts A."/>
            <person name="Saif S."/>
            <person name="Shea T."/>
            <person name="Sisk P."/>
            <person name="Sykes S."/>
            <person name="Wortman J."/>
            <person name="Nusbaum C."/>
            <person name="Birren B."/>
        </authorList>
    </citation>
    <scope>NUCLEOTIDE SEQUENCE [LARGE SCALE GENOMIC DNA]</scope>
    <source>
        <strain evidence="7 8">ATCC BAA-1742</strain>
    </source>
</reference>
<evidence type="ECO:0000256" key="4">
    <source>
        <dbReference type="ARBA" id="ARBA00023136"/>
    </source>
</evidence>
<gene>
    <name evidence="7" type="ORF">HMPREF1219_01210</name>
</gene>
<dbReference type="PATRIC" id="fig|1125779.3.peg.1192"/>
<feature type="transmembrane region" description="Helical" evidence="5">
    <location>
        <begin position="42"/>
        <end position="63"/>
    </location>
</feature>
<evidence type="ECO:0000256" key="5">
    <source>
        <dbReference type="SAM" id="Phobius"/>
    </source>
</evidence>
<keyword evidence="3 5" id="KW-1133">Transmembrane helix</keyword>
<dbReference type="HOGENOM" id="CLU_150487_1_1_11"/>
<evidence type="ECO:0000256" key="3">
    <source>
        <dbReference type="ARBA" id="ARBA00022989"/>
    </source>
</evidence>